<comment type="caution">
    <text evidence="5">The sequence shown here is derived from an EMBL/GenBank/DDBJ whole genome shotgun (WGS) entry which is preliminary data.</text>
</comment>
<dbReference type="PANTHER" id="PTHR43214:SF41">
    <property type="entry name" value="NITRATE_NITRITE RESPONSE REGULATOR PROTEIN NARP"/>
    <property type="match status" value="1"/>
</dbReference>
<dbReference type="STRING" id="197479.BFW38_17280"/>
<evidence type="ECO:0000256" key="1">
    <source>
        <dbReference type="ARBA" id="ARBA00023015"/>
    </source>
</evidence>
<dbReference type="EMBL" id="MDTQ01000001">
    <property type="protein sequence ID" value="ODC05025.1"/>
    <property type="molecule type" value="Genomic_DNA"/>
</dbReference>
<dbReference type="RefSeq" id="WP_069000047.1">
    <property type="nucleotide sequence ID" value="NZ_MDTQ01000001.1"/>
</dbReference>
<keyword evidence="3" id="KW-0804">Transcription</keyword>
<evidence type="ECO:0000313" key="5">
    <source>
        <dbReference type="EMBL" id="ODC05025.1"/>
    </source>
</evidence>
<accession>A0A1E2VEC9</accession>
<keyword evidence="1" id="KW-0805">Transcription regulation</keyword>
<name>A0A1E2VEC9_9GAMM</name>
<dbReference type="InterPro" id="IPR000792">
    <property type="entry name" value="Tscrpt_reg_LuxR_C"/>
</dbReference>
<dbReference type="Gene3D" id="3.40.50.2300">
    <property type="match status" value="1"/>
</dbReference>
<feature type="domain" description="HTH luxR-type" evidence="4">
    <location>
        <begin position="134"/>
        <end position="199"/>
    </location>
</feature>
<proteinExistence type="predicted"/>
<organism evidence="5 6">
    <name type="scientific">Terasakiispira papahanaumokuakeensis</name>
    <dbReference type="NCBI Taxonomy" id="197479"/>
    <lineage>
        <taxon>Bacteria</taxon>
        <taxon>Pseudomonadati</taxon>
        <taxon>Pseudomonadota</taxon>
        <taxon>Gammaproteobacteria</taxon>
        <taxon>Oceanospirillales</taxon>
        <taxon>Terasakiispira</taxon>
    </lineage>
</organism>
<dbReference type="SMART" id="SM00421">
    <property type="entry name" value="HTH_LUXR"/>
    <property type="match status" value="1"/>
</dbReference>
<keyword evidence="2" id="KW-0238">DNA-binding</keyword>
<dbReference type="SUPFAM" id="SSF46894">
    <property type="entry name" value="C-terminal effector domain of the bipartite response regulators"/>
    <property type="match status" value="1"/>
</dbReference>
<evidence type="ECO:0000256" key="3">
    <source>
        <dbReference type="ARBA" id="ARBA00023163"/>
    </source>
</evidence>
<dbReference type="AlphaFoldDB" id="A0A1E2VEC9"/>
<dbReference type="PANTHER" id="PTHR43214">
    <property type="entry name" value="TWO-COMPONENT RESPONSE REGULATOR"/>
    <property type="match status" value="1"/>
</dbReference>
<reference evidence="5 6" key="1">
    <citation type="submission" date="2016-08" db="EMBL/GenBank/DDBJ databases">
        <authorList>
            <person name="Seilhamer J.J."/>
        </authorList>
    </citation>
    <scope>NUCLEOTIDE SEQUENCE [LARGE SCALE GENOMIC DNA]</scope>
    <source>
        <strain evidence="5 6">PH27A</strain>
    </source>
</reference>
<evidence type="ECO:0000259" key="4">
    <source>
        <dbReference type="PROSITE" id="PS50043"/>
    </source>
</evidence>
<gene>
    <name evidence="5" type="ORF">BFW38_17280</name>
</gene>
<dbReference type="PROSITE" id="PS00622">
    <property type="entry name" value="HTH_LUXR_1"/>
    <property type="match status" value="1"/>
</dbReference>
<sequence>MDYYLVCADRAELPRLGLILPELKQRNCSAVMSEAQPGDQVWIMAQLPNCLDEVRALSRQQFKVVVLTLSVAVEEALMFLEAGASGYVNALAPVPLLQRVALVIESGGLWLPEALLSRVVHGAYQALTQHDEQEQDIWQCLTAREQAVAQAVVEGKSNKLIARELGITERTVKAHLGSAFRKLEVSDRLQLVLKLTGKMHATP</sequence>
<dbReference type="Proteomes" id="UP000094291">
    <property type="component" value="Unassembled WGS sequence"/>
</dbReference>
<protein>
    <recommendedName>
        <fullName evidence="4">HTH luxR-type domain-containing protein</fullName>
    </recommendedName>
</protein>
<dbReference type="Pfam" id="PF00196">
    <property type="entry name" value="GerE"/>
    <property type="match status" value="1"/>
</dbReference>
<dbReference type="GO" id="GO:0006355">
    <property type="term" value="P:regulation of DNA-templated transcription"/>
    <property type="evidence" value="ECO:0007669"/>
    <property type="project" value="InterPro"/>
</dbReference>
<dbReference type="InterPro" id="IPR016032">
    <property type="entry name" value="Sig_transdc_resp-reg_C-effctor"/>
</dbReference>
<dbReference type="PRINTS" id="PR00038">
    <property type="entry name" value="HTHLUXR"/>
</dbReference>
<evidence type="ECO:0000313" key="6">
    <source>
        <dbReference type="Proteomes" id="UP000094291"/>
    </source>
</evidence>
<keyword evidence="6" id="KW-1185">Reference proteome</keyword>
<dbReference type="CDD" id="cd06170">
    <property type="entry name" value="LuxR_C_like"/>
    <property type="match status" value="1"/>
</dbReference>
<dbReference type="InterPro" id="IPR039420">
    <property type="entry name" value="WalR-like"/>
</dbReference>
<evidence type="ECO:0000256" key="2">
    <source>
        <dbReference type="ARBA" id="ARBA00023125"/>
    </source>
</evidence>
<dbReference type="GO" id="GO:0003677">
    <property type="term" value="F:DNA binding"/>
    <property type="evidence" value="ECO:0007669"/>
    <property type="project" value="UniProtKB-KW"/>
</dbReference>
<dbReference type="PROSITE" id="PS50043">
    <property type="entry name" value="HTH_LUXR_2"/>
    <property type="match status" value="1"/>
</dbReference>